<dbReference type="RefSeq" id="WP_279815191.1">
    <property type="nucleotide sequence ID" value="NZ_BAAAEN010000020.1"/>
</dbReference>
<evidence type="ECO:0000313" key="6">
    <source>
        <dbReference type="Proteomes" id="UP001501706"/>
    </source>
</evidence>
<dbReference type="InterPro" id="IPR036388">
    <property type="entry name" value="WH-like_DNA-bd_sf"/>
</dbReference>
<dbReference type="Pfam" id="PF07729">
    <property type="entry name" value="FCD"/>
    <property type="match status" value="1"/>
</dbReference>
<organism evidence="5 6">
    <name type="scientific">Pigmentiphaga daeguensis</name>
    <dbReference type="NCBI Taxonomy" id="414049"/>
    <lineage>
        <taxon>Bacteria</taxon>
        <taxon>Pseudomonadati</taxon>
        <taxon>Pseudomonadota</taxon>
        <taxon>Betaproteobacteria</taxon>
        <taxon>Burkholderiales</taxon>
        <taxon>Alcaligenaceae</taxon>
        <taxon>Pigmentiphaga</taxon>
    </lineage>
</organism>
<dbReference type="Proteomes" id="UP001501706">
    <property type="component" value="Unassembled WGS sequence"/>
</dbReference>
<sequence>MMKLASVLPAGQPAPSTGQNFASTIATRLRNDIVSGRRPPGARLSIEELKGDFGVSLSPLREALARLATEGFVVNEDKKGFKVAPVSRENLLEVAKLQSTLEPMALRESIRHGNRDWEDGIVLTHHRLSRYERPEQKDGGGVDEWEAHHREFHLALLAACRMPLALMVCDSLQHFSARYRRLFLAYKPFDRDVAQEHRSLVDATLDRKEDLAAEILAEHIERTARNILAALDAGGVAAAS</sequence>
<dbReference type="SUPFAM" id="SSF48008">
    <property type="entry name" value="GntR ligand-binding domain-like"/>
    <property type="match status" value="1"/>
</dbReference>
<keyword evidence="2" id="KW-0238">DNA-binding</keyword>
<comment type="caution">
    <text evidence="5">The sequence shown here is derived from an EMBL/GenBank/DDBJ whole genome shotgun (WGS) entry which is preliminary data.</text>
</comment>
<name>A0ABN1CLC3_9BURK</name>
<dbReference type="PANTHER" id="PTHR43537">
    <property type="entry name" value="TRANSCRIPTIONAL REGULATOR, GNTR FAMILY"/>
    <property type="match status" value="1"/>
</dbReference>
<evidence type="ECO:0000259" key="4">
    <source>
        <dbReference type="PROSITE" id="PS50949"/>
    </source>
</evidence>
<dbReference type="SUPFAM" id="SSF46785">
    <property type="entry name" value="Winged helix' DNA-binding domain"/>
    <property type="match status" value="1"/>
</dbReference>
<gene>
    <name evidence="5" type="ORF">GCM10009097_43810</name>
</gene>
<dbReference type="PROSITE" id="PS50949">
    <property type="entry name" value="HTH_GNTR"/>
    <property type="match status" value="1"/>
</dbReference>
<keyword evidence="3" id="KW-0804">Transcription</keyword>
<evidence type="ECO:0000313" key="5">
    <source>
        <dbReference type="EMBL" id="GAA0521487.1"/>
    </source>
</evidence>
<dbReference type="InterPro" id="IPR008920">
    <property type="entry name" value="TF_FadR/GntR_C"/>
</dbReference>
<dbReference type="InterPro" id="IPR036390">
    <property type="entry name" value="WH_DNA-bd_sf"/>
</dbReference>
<dbReference type="Gene3D" id="1.20.120.530">
    <property type="entry name" value="GntR ligand-binding domain-like"/>
    <property type="match status" value="1"/>
</dbReference>
<dbReference type="Gene3D" id="1.10.10.10">
    <property type="entry name" value="Winged helix-like DNA-binding domain superfamily/Winged helix DNA-binding domain"/>
    <property type="match status" value="1"/>
</dbReference>
<dbReference type="SMART" id="SM00345">
    <property type="entry name" value="HTH_GNTR"/>
    <property type="match status" value="1"/>
</dbReference>
<dbReference type="CDD" id="cd07377">
    <property type="entry name" value="WHTH_GntR"/>
    <property type="match status" value="1"/>
</dbReference>
<dbReference type="InterPro" id="IPR000524">
    <property type="entry name" value="Tscrpt_reg_HTH_GntR"/>
</dbReference>
<accession>A0ABN1CLC3</accession>
<proteinExistence type="predicted"/>
<dbReference type="SMART" id="SM00895">
    <property type="entry name" value="FCD"/>
    <property type="match status" value="1"/>
</dbReference>
<evidence type="ECO:0000256" key="3">
    <source>
        <dbReference type="ARBA" id="ARBA00023163"/>
    </source>
</evidence>
<dbReference type="EMBL" id="BAAAEN010000020">
    <property type="protein sequence ID" value="GAA0521487.1"/>
    <property type="molecule type" value="Genomic_DNA"/>
</dbReference>
<dbReference type="InterPro" id="IPR011711">
    <property type="entry name" value="GntR_C"/>
</dbReference>
<dbReference type="PANTHER" id="PTHR43537:SF20">
    <property type="entry name" value="HTH-TYPE TRANSCRIPTIONAL REPRESSOR GLAR"/>
    <property type="match status" value="1"/>
</dbReference>
<evidence type="ECO:0000256" key="2">
    <source>
        <dbReference type="ARBA" id="ARBA00023125"/>
    </source>
</evidence>
<keyword evidence="6" id="KW-1185">Reference proteome</keyword>
<feature type="domain" description="HTH gntR-type" evidence="4">
    <location>
        <begin position="19"/>
        <end position="86"/>
    </location>
</feature>
<dbReference type="Pfam" id="PF00392">
    <property type="entry name" value="GntR"/>
    <property type="match status" value="1"/>
</dbReference>
<reference evidence="5 6" key="1">
    <citation type="journal article" date="2019" name="Int. J. Syst. Evol. Microbiol.">
        <title>The Global Catalogue of Microorganisms (GCM) 10K type strain sequencing project: providing services to taxonomists for standard genome sequencing and annotation.</title>
        <authorList>
            <consortium name="The Broad Institute Genomics Platform"/>
            <consortium name="The Broad Institute Genome Sequencing Center for Infectious Disease"/>
            <person name="Wu L."/>
            <person name="Ma J."/>
        </authorList>
    </citation>
    <scope>NUCLEOTIDE SEQUENCE [LARGE SCALE GENOMIC DNA]</scope>
    <source>
        <strain evidence="5 6">JCM 14330</strain>
    </source>
</reference>
<protein>
    <submittedName>
        <fullName evidence="5">GntR family transcriptional regulator</fullName>
    </submittedName>
</protein>
<evidence type="ECO:0000256" key="1">
    <source>
        <dbReference type="ARBA" id="ARBA00023015"/>
    </source>
</evidence>
<keyword evidence="1" id="KW-0805">Transcription regulation</keyword>